<dbReference type="InParanoid" id="A0A077ZZY6"/>
<evidence type="ECO:0000313" key="3">
    <source>
        <dbReference type="Proteomes" id="UP000039865"/>
    </source>
</evidence>
<reference evidence="2 3" key="1">
    <citation type="submission" date="2014-06" db="EMBL/GenBank/DDBJ databases">
        <authorList>
            <person name="Swart Estienne"/>
        </authorList>
    </citation>
    <scope>NUCLEOTIDE SEQUENCE [LARGE SCALE GENOMIC DNA]</scope>
    <source>
        <strain evidence="2 3">130c</strain>
    </source>
</reference>
<accession>A0A077ZZY6</accession>
<dbReference type="EMBL" id="CCKQ01004318">
    <property type="protein sequence ID" value="CDW75465.1"/>
    <property type="molecule type" value="Genomic_DNA"/>
</dbReference>
<name>A0A077ZZY6_STYLE</name>
<evidence type="ECO:0000313" key="2">
    <source>
        <dbReference type="EMBL" id="CDW75465.1"/>
    </source>
</evidence>
<gene>
    <name evidence="2" type="primary">Contig9613.g10278</name>
    <name evidence="2" type="ORF">STYLEM_4455</name>
</gene>
<organism evidence="2 3">
    <name type="scientific">Stylonychia lemnae</name>
    <name type="common">Ciliate</name>
    <dbReference type="NCBI Taxonomy" id="5949"/>
    <lineage>
        <taxon>Eukaryota</taxon>
        <taxon>Sar</taxon>
        <taxon>Alveolata</taxon>
        <taxon>Ciliophora</taxon>
        <taxon>Intramacronucleata</taxon>
        <taxon>Spirotrichea</taxon>
        <taxon>Stichotrichia</taxon>
        <taxon>Sporadotrichida</taxon>
        <taxon>Oxytrichidae</taxon>
        <taxon>Stylonychinae</taxon>
        <taxon>Stylonychia</taxon>
    </lineage>
</organism>
<protein>
    <submittedName>
        <fullName evidence="2">Uncharacterized protein</fullName>
    </submittedName>
</protein>
<proteinExistence type="predicted"/>
<sequence length="208" mass="23882">MYQILATLDSVNFQSLNINVMSNLTQIKEQNDKYTIPRHNSRQSSNNTPEDCSTQSKTNRLNSSFQTSHQNLELTIPYLILRNNFEEKKKVSNDQTIEDLLLDKVISKKYVCPISGQSLKIKISDVKIVANIINPRPIYRIIEKCTKIRNNSSVSIMDSNLFNVHMSHAKRDLMKKGTQRLILDPILDFALMFVMPRAVNLLLSLKVT</sequence>
<dbReference type="AlphaFoldDB" id="A0A077ZZY6"/>
<keyword evidence="3" id="KW-1185">Reference proteome</keyword>
<feature type="compositionally biased region" description="Polar residues" evidence="1">
    <location>
        <begin position="42"/>
        <end position="64"/>
    </location>
</feature>
<dbReference type="Proteomes" id="UP000039865">
    <property type="component" value="Unassembled WGS sequence"/>
</dbReference>
<feature type="region of interest" description="Disordered" evidence="1">
    <location>
        <begin position="37"/>
        <end position="64"/>
    </location>
</feature>
<evidence type="ECO:0000256" key="1">
    <source>
        <dbReference type="SAM" id="MobiDB-lite"/>
    </source>
</evidence>